<evidence type="ECO:0000259" key="5">
    <source>
        <dbReference type="Pfam" id="PF25137"/>
    </source>
</evidence>
<reference evidence="6 7" key="1">
    <citation type="submission" date="2016-10" db="EMBL/GenBank/DDBJ databases">
        <title>Draft Genome sequence of Alkanindiges sp. strain H1.</title>
        <authorList>
            <person name="Subhash Y."/>
            <person name="Lee S."/>
        </authorList>
    </citation>
    <scope>NUCLEOTIDE SEQUENCE [LARGE SCALE GENOMIC DNA]</scope>
    <source>
        <strain evidence="6 7">H1</strain>
    </source>
</reference>
<dbReference type="PROSITE" id="PS00913">
    <property type="entry name" value="ADH_IRON_1"/>
    <property type="match status" value="1"/>
</dbReference>
<dbReference type="Proteomes" id="UP000192132">
    <property type="component" value="Unassembled WGS sequence"/>
</dbReference>
<comment type="caution">
    <text evidence="6">The sequence shown here is derived from an EMBL/GenBank/DDBJ whole genome shotgun (WGS) entry which is preliminary data.</text>
</comment>
<feature type="domain" description="Alcohol dehydrogenase iron-type/glycerol dehydrogenase GldA" evidence="4">
    <location>
        <begin position="11"/>
        <end position="181"/>
    </location>
</feature>
<organism evidence="6 7">
    <name type="scientific">Alkanindiges hydrocarboniclasticus</name>
    <dbReference type="NCBI Taxonomy" id="1907941"/>
    <lineage>
        <taxon>Bacteria</taxon>
        <taxon>Pseudomonadati</taxon>
        <taxon>Pseudomonadota</taxon>
        <taxon>Gammaproteobacteria</taxon>
        <taxon>Moraxellales</taxon>
        <taxon>Moraxellaceae</taxon>
        <taxon>Alkanindiges</taxon>
    </lineage>
</organism>
<evidence type="ECO:0000256" key="3">
    <source>
        <dbReference type="ARBA" id="ARBA00023002"/>
    </source>
</evidence>
<dbReference type="GO" id="GO:0004022">
    <property type="term" value="F:alcohol dehydrogenase (NAD+) activity"/>
    <property type="evidence" value="ECO:0007669"/>
    <property type="project" value="TreeGrafter"/>
</dbReference>
<dbReference type="Gene3D" id="3.40.50.1970">
    <property type="match status" value="1"/>
</dbReference>
<evidence type="ECO:0000313" key="7">
    <source>
        <dbReference type="Proteomes" id="UP000192132"/>
    </source>
</evidence>
<dbReference type="SUPFAM" id="SSF56796">
    <property type="entry name" value="Dehydroquinate synthase-like"/>
    <property type="match status" value="1"/>
</dbReference>
<dbReference type="PANTHER" id="PTHR11496:SF83">
    <property type="entry name" value="HYDROXYACID-OXOACID TRANSHYDROGENASE, MITOCHONDRIAL"/>
    <property type="match status" value="1"/>
</dbReference>
<dbReference type="PROSITE" id="PS00060">
    <property type="entry name" value="ADH_IRON_2"/>
    <property type="match status" value="1"/>
</dbReference>
<evidence type="ECO:0000256" key="1">
    <source>
        <dbReference type="ARBA" id="ARBA00001962"/>
    </source>
</evidence>
<evidence type="ECO:0000256" key="2">
    <source>
        <dbReference type="ARBA" id="ARBA00007358"/>
    </source>
</evidence>
<dbReference type="InterPro" id="IPR056798">
    <property type="entry name" value="ADH_Fe_C"/>
</dbReference>
<dbReference type="PANTHER" id="PTHR11496">
    <property type="entry name" value="ALCOHOL DEHYDROGENASE"/>
    <property type="match status" value="1"/>
</dbReference>
<dbReference type="InterPro" id="IPR018211">
    <property type="entry name" value="ADH_Fe_CS"/>
</dbReference>
<dbReference type="CDD" id="cd14865">
    <property type="entry name" value="Fe-ADH-like"/>
    <property type="match status" value="1"/>
</dbReference>
<name>A0A1S8CWZ6_9GAMM</name>
<dbReference type="FunFam" id="1.20.1090.10:FF:000001">
    <property type="entry name" value="Aldehyde-alcohol dehydrogenase"/>
    <property type="match status" value="1"/>
</dbReference>
<dbReference type="InterPro" id="IPR039697">
    <property type="entry name" value="Alcohol_dehydrogenase_Fe"/>
</dbReference>
<dbReference type="STRING" id="1907941.BKE30_01925"/>
<dbReference type="EMBL" id="MLCN01000006">
    <property type="protein sequence ID" value="ONG41869.1"/>
    <property type="molecule type" value="Genomic_DNA"/>
</dbReference>
<comment type="similarity">
    <text evidence="2">Belongs to the iron-containing alcohol dehydrogenase family.</text>
</comment>
<dbReference type="Pfam" id="PF25137">
    <property type="entry name" value="ADH_Fe_C"/>
    <property type="match status" value="1"/>
</dbReference>
<accession>A0A1S8CWZ6</accession>
<dbReference type="AlphaFoldDB" id="A0A1S8CWZ6"/>
<comment type="cofactor">
    <cofactor evidence="1">
        <name>Fe cation</name>
        <dbReference type="ChEBI" id="CHEBI:24875"/>
    </cofactor>
</comment>
<evidence type="ECO:0000259" key="4">
    <source>
        <dbReference type="Pfam" id="PF00465"/>
    </source>
</evidence>
<keyword evidence="7" id="KW-1185">Reference proteome</keyword>
<dbReference type="InterPro" id="IPR001670">
    <property type="entry name" value="ADH_Fe/GldA"/>
</dbReference>
<dbReference type="FunFam" id="3.40.50.1970:FF:000003">
    <property type="entry name" value="Alcohol dehydrogenase, iron-containing"/>
    <property type="match status" value="1"/>
</dbReference>
<dbReference type="OrthoDB" id="9815791at2"/>
<dbReference type="Gene3D" id="1.20.1090.10">
    <property type="entry name" value="Dehydroquinate synthase-like - alpha domain"/>
    <property type="match status" value="1"/>
</dbReference>
<dbReference type="RefSeq" id="WP_076876991.1">
    <property type="nucleotide sequence ID" value="NZ_MLCN01000006.1"/>
</dbReference>
<dbReference type="Pfam" id="PF00465">
    <property type="entry name" value="Fe-ADH"/>
    <property type="match status" value="1"/>
</dbReference>
<keyword evidence="3" id="KW-0560">Oxidoreductase</keyword>
<evidence type="ECO:0000313" key="6">
    <source>
        <dbReference type="EMBL" id="ONG41869.1"/>
    </source>
</evidence>
<proteinExistence type="inferred from homology"/>
<sequence length="395" mass="42424">MAKPYYEFFCPVKVIAGNAALEHIPFELATLGAKRAMIITDKGVRSNNLLEPIQAAFENTDSTIAVIFDDVPPDSSLQTVRTAAELYRQNNCDAIIAVGGGSVIDTSKGVNILVSEGGDDLLKYSGAHNLPRPLKPFFVVPTTAGTGSEVTLAAVISDIEKNVKLPFASYFLMPHAAILDPRMTSTLPPHITAMTAMDAMTHAVEAYTCLAANPISDAYAFAAIKKISENLTKVLDEPKNADARLELAQASTMAGIAFSNAMVGLVHSLGHATGAVAHLPHGLCMNLFMPYVLEYNQSVNGDKIAELLLPLAGAEVYAATPADQRANKAIQTIRQMRDMLFERTKLPRTLKETGKVTEAQLDDIATKALDDGSIIFNPREASKADLKAILQKAWA</sequence>
<feature type="domain" description="Fe-containing alcohol dehydrogenase-like C-terminal" evidence="5">
    <location>
        <begin position="192"/>
        <end position="394"/>
    </location>
</feature>
<gene>
    <name evidence="6" type="ORF">BKE30_01925</name>
</gene>
<protein>
    <submittedName>
        <fullName evidence="6">Alcohol dehydrogenase</fullName>
    </submittedName>
</protein>
<dbReference type="GO" id="GO:0046872">
    <property type="term" value="F:metal ion binding"/>
    <property type="evidence" value="ECO:0007669"/>
    <property type="project" value="InterPro"/>
</dbReference>